<accession>A0ABQ8T5V5</accession>
<proteinExistence type="predicted"/>
<evidence type="ECO:0000256" key="1">
    <source>
        <dbReference type="SAM" id="MobiDB-lite"/>
    </source>
</evidence>
<protein>
    <submittedName>
        <fullName evidence="2">Uncharacterized protein</fullName>
    </submittedName>
</protein>
<reference evidence="2 3" key="1">
    <citation type="journal article" date="2022" name="Allergy">
        <title>Genome assembly and annotation of Periplaneta americana reveal a comprehensive cockroach allergen profile.</title>
        <authorList>
            <person name="Wang L."/>
            <person name="Xiong Q."/>
            <person name="Saelim N."/>
            <person name="Wang L."/>
            <person name="Nong W."/>
            <person name="Wan A.T."/>
            <person name="Shi M."/>
            <person name="Liu X."/>
            <person name="Cao Q."/>
            <person name="Hui J.H.L."/>
            <person name="Sookrung N."/>
            <person name="Leung T.F."/>
            <person name="Tungtrongchitr A."/>
            <person name="Tsui S.K.W."/>
        </authorList>
    </citation>
    <scope>NUCLEOTIDE SEQUENCE [LARGE SCALE GENOMIC DNA]</scope>
    <source>
        <strain evidence="2">PWHHKU_190912</strain>
    </source>
</reference>
<sequence length="196" mass="21383">MAGLCEGGNEPSGSLKAICKCAENYLDISTSTDFWKSRESPSPSYSVRSSCAGTFSPVSRRVGPFPSPPRAVPQCLVKPARYALSRDAGQLALRNARWFESSWGKKFSHEISASVWDRCPPSIVMHLGSYDRQRNPVAKASCNGWGNHRANHTIPPFWLDDRPLLPRHVDVKPAAQSAEGLPSDPELYSGVGSARA</sequence>
<name>A0ABQ8T5V5_PERAM</name>
<dbReference type="EMBL" id="JAJSOF020000015">
    <property type="protein sequence ID" value="KAJ4441869.1"/>
    <property type="molecule type" value="Genomic_DNA"/>
</dbReference>
<gene>
    <name evidence="2" type="ORF">ANN_11729</name>
</gene>
<feature type="region of interest" description="Disordered" evidence="1">
    <location>
        <begin position="173"/>
        <end position="196"/>
    </location>
</feature>
<organism evidence="2 3">
    <name type="scientific">Periplaneta americana</name>
    <name type="common">American cockroach</name>
    <name type="synonym">Blatta americana</name>
    <dbReference type="NCBI Taxonomy" id="6978"/>
    <lineage>
        <taxon>Eukaryota</taxon>
        <taxon>Metazoa</taxon>
        <taxon>Ecdysozoa</taxon>
        <taxon>Arthropoda</taxon>
        <taxon>Hexapoda</taxon>
        <taxon>Insecta</taxon>
        <taxon>Pterygota</taxon>
        <taxon>Neoptera</taxon>
        <taxon>Polyneoptera</taxon>
        <taxon>Dictyoptera</taxon>
        <taxon>Blattodea</taxon>
        <taxon>Blattoidea</taxon>
        <taxon>Blattidae</taxon>
        <taxon>Blattinae</taxon>
        <taxon>Periplaneta</taxon>
    </lineage>
</organism>
<evidence type="ECO:0000313" key="2">
    <source>
        <dbReference type="EMBL" id="KAJ4441869.1"/>
    </source>
</evidence>
<comment type="caution">
    <text evidence="2">The sequence shown here is derived from an EMBL/GenBank/DDBJ whole genome shotgun (WGS) entry which is preliminary data.</text>
</comment>
<dbReference type="Proteomes" id="UP001148838">
    <property type="component" value="Unassembled WGS sequence"/>
</dbReference>
<keyword evidence="3" id="KW-1185">Reference proteome</keyword>
<evidence type="ECO:0000313" key="3">
    <source>
        <dbReference type="Proteomes" id="UP001148838"/>
    </source>
</evidence>